<comment type="similarity">
    <text evidence="1">Belongs to the universal stress protein A family.</text>
</comment>
<evidence type="ECO:0000313" key="4">
    <source>
        <dbReference type="EMBL" id="SHF55178.1"/>
    </source>
</evidence>
<dbReference type="PANTHER" id="PTHR46268">
    <property type="entry name" value="STRESS RESPONSE PROTEIN NHAX"/>
    <property type="match status" value="1"/>
</dbReference>
<organism evidence="4 5">
    <name type="scientific">Fodinibius roseus</name>
    <dbReference type="NCBI Taxonomy" id="1194090"/>
    <lineage>
        <taxon>Bacteria</taxon>
        <taxon>Pseudomonadati</taxon>
        <taxon>Balneolota</taxon>
        <taxon>Balneolia</taxon>
        <taxon>Balneolales</taxon>
        <taxon>Balneolaceae</taxon>
        <taxon>Fodinibius</taxon>
    </lineage>
</organism>
<dbReference type="RefSeq" id="WP_073063508.1">
    <property type="nucleotide sequence ID" value="NZ_FQUS01000010.1"/>
</dbReference>
<dbReference type="Pfam" id="PF00582">
    <property type="entry name" value="Usp"/>
    <property type="match status" value="1"/>
</dbReference>
<evidence type="ECO:0000256" key="1">
    <source>
        <dbReference type="ARBA" id="ARBA00008791"/>
    </source>
</evidence>
<sequence>MAEDANQPILVREILVAVDSSSHSRAALRAAATLAKLMEANIRGLFVHEEHWSQISNLPSVTSINELTGKAHVLKGKALEQEIDLLKQRLQRQLQQISKENRIPHSWETARGRVDEEILQAARKADLITIGTRGRSFYPGERLGSTARAIIRKADKPILVLKKGVDLGRTITTVFDASDESQTALRLALSLAQKNESTLSILILEEGQDTEGQRNQKLEKMVESASIPVSVTVLEHPDLPDFLNAVNRQQSGLLVTPKNQSFFKQRSLETTLGYLNCPVLMVT</sequence>
<dbReference type="PANTHER" id="PTHR46268:SF15">
    <property type="entry name" value="UNIVERSAL STRESS PROTEIN HP_0031"/>
    <property type="match status" value="1"/>
</dbReference>
<feature type="domain" description="UspA" evidence="3">
    <location>
        <begin position="12"/>
        <end position="162"/>
    </location>
</feature>
<keyword evidence="2" id="KW-0175">Coiled coil</keyword>
<reference evidence="4 5" key="1">
    <citation type="submission" date="2016-11" db="EMBL/GenBank/DDBJ databases">
        <authorList>
            <person name="Jaros S."/>
            <person name="Januszkiewicz K."/>
            <person name="Wedrychowicz H."/>
        </authorList>
    </citation>
    <scope>NUCLEOTIDE SEQUENCE [LARGE SCALE GENOMIC DNA]</scope>
    <source>
        <strain evidence="4 5">DSM 21986</strain>
    </source>
</reference>
<dbReference type="Gene3D" id="3.40.50.12370">
    <property type="match status" value="1"/>
</dbReference>
<dbReference type="SUPFAM" id="SSF52402">
    <property type="entry name" value="Adenine nucleotide alpha hydrolases-like"/>
    <property type="match status" value="2"/>
</dbReference>
<dbReference type="InterPro" id="IPR006016">
    <property type="entry name" value="UspA"/>
</dbReference>
<dbReference type="OrthoDB" id="189896at2"/>
<name>A0A1M5CKD9_9BACT</name>
<feature type="coiled-coil region" evidence="2">
    <location>
        <begin position="76"/>
        <end position="103"/>
    </location>
</feature>
<dbReference type="EMBL" id="FQUS01000010">
    <property type="protein sequence ID" value="SHF55178.1"/>
    <property type="molecule type" value="Genomic_DNA"/>
</dbReference>
<dbReference type="CDD" id="cd00293">
    <property type="entry name" value="USP-like"/>
    <property type="match status" value="1"/>
</dbReference>
<gene>
    <name evidence="4" type="ORF">SAMN05443144_11010</name>
</gene>
<dbReference type="InterPro" id="IPR006015">
    <property type="entry name" value="Universal_stress_UspA"/>
</dbReference>
<evidence type="ECO:0000313" key="5">
    <source>
        <dbReference type="Proteomes" id="UP000184041"/>
    </source>
</evidence>
<dbReference type="PRINTS" id="PR01438">
    <property type="entry name" value="UNVRSLSTRESS"/>
</dbReference>
<proteinExistence type="inferred from homology"/>
<accession>A0A1M5CKD9</accession>
<protein>
    <submittedName>
        <fullName evidence="4">Nucleotide-binding universal stress protein, UspA family</fullName>
    </submittedName>
</protein>
<keyword evidence="5" id="KW-1185">Reference proteome</keyword>
<evidence type="ECO:0000256" key="2">
    <source>
        <dbReference type="SAM" id="Coils"/>
    </source>
</evidence>
<evidence type="ECO:0000259" key="3">
    <source>
        <dbReference type="Pfam" id="PF00582"/>
    </source>
</evidence>
<dbReference type="Proteomes" id="UP000184041">
    <property type="component" value="Unassembled WGS sequence"/>
</dbReference>
<dbReference type="STRING" id="1194090.SAMN05443144_11010"/>
<dbReference type="AlphaFoldDB" id="A0A1M5CKD9"/>